<comment type="caution">
    <text evidence="2">The sequence shown here is derived from an EMBL/GenBank/DDBJ whole genome shotgun (WGS) entry which is preliminary data.</text>
</comment>
<organism evidence="2 3">
    <name type="scientific">Symbiodinium natans</name>
    <dbReference type="NCBI Taxonomy" id="878477"/>
    <lineage>
        <taxon>Eukaryota</taxon>
        <taxon>Sar</taxon>
        <taxon>Alveolata</taxon>
        <taxon>Dinophyceae</taxon>
        <taxon>Suessiales</taxon>
        <taxon>Symbiodiniaceae</taxon>
        <taxon>Symbiodinium</taxon>
    </lineage>
</organism>
<sequence>MAKSPQRVLEVQLENTESIAFRGFYVEVGAGRMMYRKIRDSGEWAPFFLGSDEQQGQQNPGLWTIHDDDLVVKARSAQEASAPWDACWELAGSGARGSIVVKASELSQLPADARREAKAFFKDPIPFTRFRAKDCPKNCKQTRARDWGLDSVGSLYAHLCFYHWGCEQYHRLHRKHWKESVAEALRQREETAESLLSQFSACLRKHGYEQKAVTTTVDDHTRRVQDAAAYLQRTVSRELPSEDAAEELRGWDKDKSRRGHYSVSFKWFAKWLEVNAMQEMLSGAVEWEDLPAKEESAPGATVSVAQLRRPPAKRGTEASSSSQPSSKRAKPAADDDSDVELVETAEPARGTSKSQADPLRAILSRSMEVLAPRTSQGGGASAGGKPATEVSQRPPHRLAALYEVVRTGGQKAASGVAATVEAKGGGVELASFVANPKYWDDVWLWGYCGVRDREVVLSRMTTHYTTFAHLLLKLLAISRSPRRAPDDLLPIFEKLCYSTPAGEQLTLKPLEKLARKGFQVARPLAHLESESAPSTLLMAVAGAEIGRIMARWPATAQAVAAWWVPCSRRLVEANLPQWMHGVALAAGFWCNYRHARFEDEFRALARQGPTWLALDKDFNNLKKQASQALKALAGEATDAGQGEVSLEQRLRLERSRQAALEKKQQRETAPLHAQKEEPPAAQVPPAEAAGPRLTIQEEPPSAQVPPAEAAGPRLTIQELEEKGELGLLTTPLRGKIVYRSDHKTGTGFHVRVGDPSGLVDVKFWDTAASSLREHPALRKGNEVQLKGFQVCSLKGKSLDFAPPGRRIFLNCTDASSVDIRLVQAAPMESAAKREMELSEALEQPIGAYVTISSAFVSEVDELTFVQTKDGEKPLRIVWLSAQRQSARRTRWSLWGETALTYGPKQLRGQRLSIRGALVKSFQLQVQLAGCFREGGIQLLPDAD</sequence>
<dbReference type="OrthoDB" id="435832at2759"/>
<name>A0A812SCT7_9DINO</name>
<evidence type="ECO:0000256" key="1">
    <source>
        <dbReference type="SAM" id="MobiDB-lite"/>
    </source>
</evidence>
<gene>
    <name evidence="2" type="ORF">SNAT2548_LOCUS26338</name>
</gene>
<accession>A0A812SCT7</accession>
<feature type="compositionally biased region" description="Acidic residues" evidence="1">
    <location>
        <begin position="334"/>
        <end position="343"/>
    </location>
</feature>
<protein>
    <submittedName>
        <fullName evidence="2">Uncharacterized protein</fullName>
    </submittedName>
</protein>
<dbReference type="AlphaFoldDB" id="A0A812SCT7"/>
<feature type="compositionally biased region" description="Basic and acidic residues" evidence="1">
    <location>
        <begin position="656"/>
        <end position="666"/>
    </location>
</feature>
<proteinExistence type="predicted"/>
<feature type="region of interest" description="Disordered" evidence="1">
    <location>
        <begin position="292"/>
        <end position="358"/>
    </location>
</feature>
<evidence type="ECO:0000313" key="3">
    <source>
        <dbReference type="Proteomes" id="UP000604046"/>
    </source>
</evidence>
<reference evidence="2" key="1">
    <citation type="submission" date="2021-02" db="EMBL/GenBank/DDBJ databases">
        <authorList>
            <person name="Dougan E. K."/>
            <person name="Rhodes N."/>
            <person name="Thang M."/>
            <person name="Chan C."/>
        </authorList>
    </citation>
    <scope>NUCLEOTIDE SEQUENCE</scope>
</reference>
<dbReference type="EMBL" id="CAJNDS010002428">
    <property type="protein sequence ID" value="CAE7469901.1"/>
    <property type="molecule type" value="Genomic_DNA"/>
</dbReference>
<feature type="region of interest" description="Disordered" evidence="1">
    <location>
        <begin position="373"/>
        <end position="392"/>
    </location>
</feature>
<feature type="region of interest" description="Disordered" evidence="1">
    <location>
        <begin position="656"/>
        <end position="687"/>
    </location>
</feature>
<keyword evidence="3" id="KW-1185">Reference proteome</keyword>
<dbReference type="Proteomes" id="UP000604046">
    <property type="component" value="Unassembled WGS sequence"/>
</dbReference>
<evidence type="ECO:0000313" key="2">
    <source>
        <dbReference type="EMBL" id="CAE7469901.1"/>
    </source>
</evidence>